<comment type="caution">
    <text evidence="4">The sequence shown here is derived from an EMBL/GenBank/DDBJ whole genome shotgun (WGS) entry which is preliminary data.</text>
</comment>
<dbReference type="Pfam" id="PF01627">
    <property type="entry name" value="Hpt"/>
    <property type="match status" value="1"/>
</dbReference>
<reference evidence="4 5" key="1">
    <citation type="submission" date="2023-06" db="EMBL/GenBank/DDBJ databases">
        <title>Pelomonas sp. PFR6 16S ribosomal RNA gene Genome sequencing and assembly.</title>
        <authorList>
            <person name="Woo H."/>
        </authorList>
    </citation>
    <scope>NUCLEOTIDE SEQUENCE [LARGE SCALE GENOMIC DNA]</scope>
    <source>
        <strain evidence="4 5">PFR6</strain>
    </source>
</reference>
<dbReference type="Gene3D" id="1.20.120.160">
    <property type="entry name" value="HPT domain"/>
    <property type="match status" value="1"/>
</dbReference>
<keyword evidence="5" id="KW-1185">Reference proteome</keyword>
<accession>A0ABT8DS06</accession>
<feature type="domain" description="HPt" evidence="3">
    <location>
        <begin position="18"/>
        <end position="112"/>
    </location>
</feature>
<dbReference type="PROSITE" id="PS50894">
    <property type="entry name" value="HPT"/>
    <property type="match status" value="1"/>
</dbReference>
<dbReference type="EMBL" id="JAUHHC010000003">
    <property type="protein sequence ID" value="MDN3920763.1"/>
    <property type="molecule type" value="Genomic_DNA"/>
</dbReference>
<evidence type="ECO:0000256" key="2">
    <source>
        <dbReference type="PROSITE-ProRule" id="PRU00110"/>
    </source>
</evidence>
<gene>
    <name evidence="4" type="ORF">QWJ38_10780</name>
</gene>
<protein>
    <submittedName>
        <fullName evidence="4">Hpt domain-containing protein</fullName>
    </submittedName>
</protein>
<dbReference type="Proteomes" id="UP001228044">
    <property type="component" value="Unassembled WGS sequence"/>
</dbReference>
<sequence length="112" mass="12283">MPSPPLCIDTGLRRCFGKQELHQRVLQMFLDEQKSVCTSIDAALAEESVQAAISLAHALVSRAGLIGAEALSRTASELEEALRNDRRSEWPALLQALTQQHASVLAEIPRHL</sequence>
<organism evidence="4 5">
    <name type="scientific">Roseateles violae</name>
    <dbReference type="NCBI Taxonomy" id="3058042"/>
    <lineage>
        <taxon>Bacteria</taxon>
        <taxon>Pseudomonadati</taxon>
        <taxon>Pseudomonadota</taxon>
        <taxon>Betaproteobacteria</taxon>
        <taxon>Burkholderiales</taxon>
        <taxon>Sphaerotilaceae</taxon>
        <taxon>Roseateles</taxon>
    </lineage>
</organism>
<evidence type="ECO:0000313" key="4">
    <source>
        <dbReference type="EMBL" id="MDN3920763.1"/>
    </source>
</evidence>
<feature type="modified residue" description="Phosphohistidine" evidence="2">
    <location>
        <position position="57"/>
    </location>
</feature>
<keyword evidence="1" id="KW-0902">Two-component regulatory system</keyword>
<dbReference type="RefSeq" id="WP_290359087.1">
    <property type="nucleotide sequence ID" value="NZ_JAUHHC010000003.1"/>
</dbReference>
<dbReference type="SUPFAM" id="SSF47226">
    <property type="entry name" value="Histidine-containing phosphotransfer domain, HPT domain"/>
    <property type="match status" value="1"/>
</dbReference>
<dbReference type="InterPro" id="IPR008207">
    <property type="entry name" value="Sig_transdc_His_kin_Hpt_dom"/>
</dbReference>
<evidence type="ECO:0000313" key="5">
    <source>
        <dbReference type="Proteomes" id="UP001228044"/>
    </source>
</evidence>
<evidence type="ECO:0000256" key="1">
    <source>
        <dbReference type="ARBA" id="ARBA00023012"/>
    </source>
</evidence>
<name>A0ABT8DS06_9BURK</name>
<dbReference type="InterPro" id="IPR036641">
    <property type="entry name" value="HPT_dom_sf"/>
</dbReference>
<evidence type="ECO:0000259" key="3">
    <source>
        <dbReference type="PROSITE" id="PS50894"/>
    </source>
</evidence>
<keyword evidence="2" id="KW-0597">Phosphoprotein</keyword>
<proteinExistence type="predicted"/>